<dbReference type="InterPro" id="IPR056125">
    <property type="entry name" value="DUF7708"/>
</dbReference>
<dbReference type="Pfam" id="PF24809">
    <property type="entry name" value="DUF7708"/>
    <property type="match status" value="1"/>
</dbReference>
<comment type="caution">
    <text evidence="3">The sequence shown here is derived from an EMBL/GenBank/DDBJ whole genome shotgun (WGS) entry which is preliminary data.</text>
</comment>
<feature type="domain" description="DUF7708" evidence="2">
    <location>
        <begin position="81"/>
        <end position="224"/>
    </location>
</feature>
<sequence>MQASGYGNEGDYLTSSRTHFVHEAYKEAFEAFSAELSKDKSKSEWISNTRHGNLEAVLASVADARTRYESQKGDSKLRSLLVGVSEKIHHYSGIVDVFVSHHPEFTALAWGALKVLFVGVVNHQKVMHRLSEGLIQIADLLPRTELTLRLYPIPPLRQIITKIYAQILRFLVRALGWYQESKFMHVVHSVTRPTELRYDDILASISSLSRDMSDMAVVSSHIEQRDMHIEIKSQILGQENIHMSLERLTELVLEIRASMAAERILHEGSRIEVRQQLSEVQLVQFLDHVKVAQMPDPINTFQASLFLSKKRRTRPSARGPAFWLEDKVQRWNQSNTSSLVAVHGTRKMKFHLQGFCVESIAMLRDNKIPVIWALKSIAPEGGTADAVSSVDLIKYLISQAVAVNKGIHTDAALIPCLKSYIGAQTEDDWIKILGSVLHGITYLYIILDVEVLGQRLAGPTNEFWFAAFFRIFSELSARGSKTVIRVALISYGSSLPSGLPTTRYSDCVVTVGRARQARPLPTRLSRRGKNTPDALEGDNLDLTRLPFSSSSRSGRGRHSKRVQHIR</sequence>
<feature type="region of interest" description="Disordered" evidence="1">
    <location>
        <begin position="519"/>
        <end position="566"/>
    </location>
</feature>
<protein>
    <recommendedName>
        <fullName evidence="2">DUF7708 domain-containing protein</fullName>
    </recommendedName>
</protein>
<keyword evidence="4" id="KW-1185">Reference proteome</keyword>
<accession>A0ABR1X7W5</accession>
<organism evidence="3 4">
    <name type="scientific">Apiospora hydei</name>
    <dbReference type="NCBI Taxonomy" id="1337664"/>
    <lineage>
        <taxon>Eukaryota</taxon>
        <taxon>Fungi</taxon>
        <taxon>Dikarya</taxon>
        <taxon>Ascomycota</taxon>
        <taxon>Pezizomycotina</taxon>
        <taxon>Sordariomycetes</taxon>
        <taxon>Xylariomycetidae</taxon>
        <taxon>Amphisphaeriales</taxon>
        <taxon>Apiosporaceae</taxon>
        <taxon>Apiospora</taxon>
    </lineage>
</organism>
<dbReference type="RefSeq" id="XP_066673599.1">
    <property type="nucleotide sequence ID" value="XM_066806303.1"/>
</dbReference>
<evidence type="ECO:0000313" key="3">
    <source>
        <dbReference type="EMBL" id="KAK8091627.1"/>
    </source>
</evidence>
<dbReference type="Proteomes" id="UP001433268">
    <property type="component" value="Unassembled WGS sequence"/>
</dbReference>
<reference evidence="3 4" key="1">
    <citation type="submission" date="2023-01" db="EMBL/GenBank/DDBJ databases">
        <title>Analysis of 21 Apiospora genomes using comparative genomics revels a genus with tremendous synthesis potential of carbohydrate active enzymes and secondary metabolites.</title>
        <authorList>
            <person name="Sorensen T."/>
        </authorList>
    </citation>
    <scope>NUCLEOTIDE SEQUENCE [LARGE SCALE GENOMIC DNA]</scope>
    <source>
        <strain evidence="3 4">CBS 114990</strain>
    </source>
</reference>
<gene>
    <name evidence="3" type="ORF">PG997_001988</name>
</gene>
<evidence type="ECO:0000313" key="4">
    <source>
        <dbReference type="Proteomes" id="UP001433268"/>
    </source>
</evidence>
<feature type="compositionally biased region" description="Basic residues" evidence="1">
    <location>
        <begin position="554"/>
        <end position="566"/>
    </location>
</feature>
<evidence type="ECO:0000256" key="1">
    <source>
        <dbReference type="SAM" id="MobiDB-lite"/>
    </source>
</evidence>
<name>A0ABR1X7W5_9PEZI</name>
<proteinExistence type="predicted"/>
<evidence type="ECO:0000259" key="2">
    <source>
        <dbReference type="Pfam" id="PF24809"/>
    </source>
</evidence>
<dbReference type="EMBL" id="JAQQWN010000003">
    <property type="protein sequence ID" value="KAK8091627.1"/>
    <property type="molecule type" value="Genomic_DNA"/>
</dbReference>
<dbReference type="GeneID" id="92039363"/>